<evidence type="ECO:0000313" key="4">
    <source>
        <dbReference type="Proteomes" id="UP000581087"/>
    </source>
</evidence>
<dbReference type="EMBL" id="JACCBI010000001">
    <property type="protein sequence ID" value="NYD67653.1"/>
    <property type="molecule type" value="Genomic_DNA"/>
</dbReference>
<dbReference type="AlphaFoldDB" id="A0A4Q2M7D0"/>
<dbReference type="EMBL" id="SDPM01000001">
    <property type="protein sequence ID" value="RXZ88145.1"/>
    <property type="molecule type" value="Genomic_DNA"/>
</dbReference>
<reference evidence="2 3" key="1">
    <citation type="submission" date="2019-01" db="EMBL/GenBank/DDBJ databases">
        <title>Agromyces.</title>
        <authorList>
            <person name="Li J."/>
        </authorList>
    </citation>
    <scope>NUCLEOTIDE SEQUENCE [LARGE SCALE GENOMIC DNA]</scope>
    <source>
        <strain evidence="2 3">DSM 23870</strain>
    </source>
</reference>
<proteinExistence type="predicted"/>
<protein>
    <submittedName>
        <fullName evidence="2">Uncharacterized protein</fullName>
    </submittedName>
</protein>
<evidence type="ECO:0000313" key="1">
    <source>
        <dbReference type="EMBL" id="NYD67653.1"/>
    </source>
</evidence>
<dbReference type="Proteomes" id="UP000292686">
    <property type="component" value="Unassembled WGS sequence"/>
</dbReference>
<dbReference type="RefSeq" id="WP_129172409.1">
    <property type="nucleotide sequence ID" value="NZ_JACCBI010000001.1"/>
</dbReference>
<comment type="caution">
    <text evidence="2">The sequence shown here is derived from an EMBL/GenBank/DDBJ whole genome shotgun (WGS) entry which is preliminary data.</text>
</comment>
<sequence>MSSQRIPTAIIVAGDMDSNPPYERSVAAFVAAGAVRVTVAGIAHLGFTDVSHIIAPIPGVTGSQARSGPAMAAKVTLVVVTAISNKADVSSSSFASLGTHDVTALQLDDWLAGSP</sequence>
<evidence type="ECO:0000313" key="2">
    <source>
        <dbReference type="EMBL" id="RXZ88145.1"/>
    </source>
</evidence>
<reference evidence="1 4" key="2">
    <citation type="submission" date="2020-07" db="EMBL/GenBank/DDBJ databases">
        <title>Sequencing the genomes of 1000 actinobacteria strains.</title>
        <authorList>
            <person name="Klenk H.-P."/>
        </authorList>
    </citation>
    <scope>NUCLEOTIDE SEQUENCE [LARGE SCALE GENOMIC DNA]</scope>
    <source>
        <strain evidence="1 4">DSM 23870</strain>
    </source>
</reference>
<keyword evidence="3" id="KW-1185">Reference proteome</keyword>
<dbReference type="Proteomes" id="UP000581087">
    <property type="component" value="Unassembled WGS sequence"/>
</dbReference>
<organism evidence="2 3">
    <name type="scientific">Agromyces atrinae</name>
    <dbReference type="NCBI Taxonomy" id="592376"/>
    <lineage>
        <taxon>Bacteria</taxon>
        <taxon>Bacillati</taxon>
        <taxon>Actinomycetota</taxon>
        <taxon>Actinomycetes</taxon>
        <taxon>Micrococcales</taxon>
        <taxon>Microbacteriaceae</taxon>
        <taxon>Agromyces</taxon>
    </lineage>
</organism>
<accession>A0A4Q2M7D0</accession>
<evidence type="ECO:0000313" key="3">
    <source>
        <dbReference type="Proteomes" id="UP000292686"/>
    </source>
</evidence>
<gene>
    <name evidence="1" type="ORF">BJ972_002172</name>
    <name evidence="2" type="ORF">ESP50_02890</name>
</gene>
<name>A0A4Q2M7D0_9MICO</name>